<sequence length="193" mass="21972">MHQLDSCRIACWDSDSKLQAATSQLRESRADGRRMKEKLEEGELRRREIEGKNAALKQQAEEGELRRREIEGENAALKQQVEEGELRRREIEENNATLRKKVESQAANIQALTNQLLGRARDTSWTKRNDRSEEMVQGSLAVAPPRRRARSSNGRSTANCPPTALPLPTIPLPKITPREVHQRFDRFLTPGTP</sequence>
<feature type="compositionally biased region" description="Basic and acidic residues" evidence="1">
    <location>
        <begin position="59"/>
        <end position="71"/>
    </location>
</feature>
<feature type="region of interest" description="Disordered" evidence="1">
    <location>
        <begin position="124"/>
        <end position="178"/>
    </location>
</feature>
<keyword evidence="3" id="KW-1185">Reference proteome</keyword>
<evidence type="ECO:0000256" key="1">
    <source>
        <dbReference type="SAM" id="MobiDB-lite"/>
    </source>
</evidence>
<feature type="compositionally biased region" description="Basic and acidic residues" evidence="1">
    <location>
        <begin position="124"/>
        <end position="134"/>
    </location>
</feature>
<dbReference type="EMBL" id="KL197717">
    <property type="protein sequence ID" value="KDQ58498.1"/>
    <property type="molecule type" value="Genomic_DNA"/>
</dbReference>
<organism evidence="2 3">
    <name type="scientific">Jaapia argillacea MUCL 33604</name>
    <dbReference type="NCBI Taxonomy" id="933084"/>
    <lineage>
        <taxon>Eukaryota</taxon>
        <taxon>Fungi</taxon>
        <taxon>Dikarya</taxon>
        <taxon>Basidiomycota</taxon>
        <taxon>Agaricomycotina</taxon>
        <taxon>Agaricomycetes</taxon>
        <taxon>Agaricomycetidae</taxon>
        <taxon>Jaapiales</taxon>
        <taxon>Jaapiaceae</taxon>
        <taxon>Jaapia</taxon>
    </lineage>
</organism>
<evidence type="ECO:0000313" key="3">
    <source>
        <dbReference type="Proteomes" id="UP000027265"/>
    </source>
</evidence>
<feature type="compositionally biased region" description="Basic and acidic residues" evidence="1">
    <location>
        <begin position="26"/>
        <end position="51"/>
    </location>
</feature>
<gene>
    <name evidence="2" type="ORF">JAAARDRAFT_34308</name>
</gene>
<name>A0A067PUK5_9AGAM</name>
<protein>
    <submittedName>
        <fullName evidence="2">Uncharacterized protein</fullName>
    </submittedName>
</protein>
<reference evidence="3" key="1">
    <citation type="journal article" date="2014" name="Proc. Natl. Acad. Sci. U.S.A.">
        <title>Extensive sampling of basidiomycete genomes demonstrates inadequacy of the white-rot/brown-rot paradigm for wood decay fungi.</title>
        <authorList>
            <person name="Riley R."/>
            <person name="Salamov A.A."/>
            <person name="Brown D.W."/>
            <person name="Nagy L.G."/>
            <person name="Floudas D."/>
            <person name="Held B.W."/>
            <person name="Levasseur A."/>
            <person name="Lombard V."/>
            <person name="Morin E."/>
            <person name="Otillar R."/>
            <person name="Lindquist E.A."/>
            <person name="Sun H."/>
            <person name="LaButti K.M."/>
            <person name="Schmutz J."/>
            <person name="Jabbour D."/>
            <person name="Luo H."/>
            <person name="Baker S.E."/>
            <person name="Pisabarro A.G."/>
            <person name="Walton J.D."/>
            <person name="Blanchette R.A."/>
            <person name="Henrissat B."/>
            <person name="Martin F."/>
            <person name="Cullen D."/>
            <person name="Hibbett D.S."/>
            <person name="Grigoriev I.V."/>
        </authorList>
    </citation>
    <scope>NUCLEOTIDE SEQUENCE [LARGE SCALE GENOMIC DNA]</scope>
    <source>
        <strain evidence="3">MUCL 33604</strain>
    </source>
</reference>
<dbReference type="HOGENOM" id="CLU_1408967_0_0_1"/>
<proteinExistence type="predicted"/>
<evidence type="ECO:0000313" key="2">
    <source>
        <dbReference type="EMBL" id="KDQ58498.1"/>
    </source>
</evidence>
<accession>A0A067PUK5</accession>
<dbReference type="Proteomes" id="UP000027265">
    <property type="component" value="Unassembled WGS sequence"/>
</dbReference>
<dbReference type="InParanoid" id="A0A067PUK5"/>
<feature type="region of interest" description="Disordered" evidence="1">
    <location>
        <begin position="20"/>
        <end position="89"/>
    </location>
</feature>
<feature type="compositionally biased region" description="Basic and acidic residues" evidence="1">
    <location>
        <begin position="80"/>
        <end position="89"/>
    </location>
</feature>
<dbReference type="AlphaFoldDB" id="A0A067PUK5"/>